<dbReference type="InterPro" id="IPR050553">
    <property type="entry name" value="Thioredoxin_ResA/DsbE_sf"/>
</dbReference>
<dbReference type="Pfam" id="PF00578">
    <property type="entry name" value="AhpC-TSA"/>
    <property type="match status" value="1"/>
</dbReference>
<dbReference type="PROSITE" id="PS51352">
    <property type="entry name" value="THIOREDOXIN_2"/>
    <property type="match status" value="1"/>
</dbReference>
<dbReference type="InterPro" id="IPR013766">
    <property type="entry name" value="Thioredoxin_domain"/>
</dbReference>
<dbReference type="InterPro" id="IPR036249">
    <property type="entry name" value="Thioredoxin-like_sf"/>
</dbReference>
<proteinExistence type="predicted"/>
<gene>
    <name evidence="7" type="ORF">SAMN05421820_101704</name>
</gene>
<dbReference type="EMBL" id="FNGY01000001">
    <property type="protein sequence ID" value="SDL54568.1"/>
    <property type="molecule type" value="Genomic_DNA"/>
</dbReference>
<dbReference type="GO" id="GO:0017004">
    <property type="term" value="P:cytochrome complex assembly"/>
    <property type="evidence" value="ECO:0007669"/>
    <property type="project" value="UniProtKB-KW"/>
</dbReference>
<keyword evidence="4" id="KW-0676">Redox-active center</keyword>
<evidence type="ECO:0000256" key="3">
    <source>
        <dbReference type="ARBA" id="ARBA00023157"/>
    </source>
</evidence>
<accession>A0A1G9KXW9</accession>
<organism evidence="7 8">
    <name type="scientific">Pedobacter steynii</name>
    <dbReference type="NCBI Taxonomy" id="430522"/>
    <lineage>
        <taxon>Bacteria</taxon>
        <taxon>Pseudomonadati</taxon>
        <taxon>Bacteroidota</taxon>
        <taxon>Sphingobacteriia</taxon>
        <taxon>Sphingobacteriales</taxon>
        <taxon>Sphingobacteriaceae</taxon>
        <taxon>Pedobacter</taxon>
    </lineage>
</organism>
<evidence type="ECO:0000256" key="4">
    <source>
        <dbReference type="ARBA" id="ARBA00023284"/>
    </source>
</evidence>
<evidence type="ECO:0000313" key="8">
    <source>
        <dbReference type="Proteomes" id="UP000183200"/>
    </source>
</evidence>
<reference evidence="8" key="1">
    <citation type="submission" date="2016-10" db="EMBL/GenBank/DDBJ databases">
        <authorList>
            <person name="Varghese N."/>
            <person name="Submissions S."/>
        </authorList>
    </citation>
    <scope>NUCLEOTIDE SEQUENCE [LARGE SCALE GENOMIC DNA]</scope>
    <source>
        <strain evidence="8">DSM 19110</strain>
    </source>
</reference>
<evidence type="ECO:0000256" key="1">
    <source>
        <dbReference type="ARBA" id="ARBA00004196"/>
    </source>
</evidence>
<dbReference type="GO" id="GO:0030313">
    <property type="term" value="C:cell envelope"/>
    <property type="evidence" value="ECO:0007669"/>
    <property type="project" value="UniProtKB-SubCell"/>
</dbReference>
<name>A0A1G9KXW9_9SPHI</name>
<evidence type="ECO:0000256" key="5">
    <source>
        <dbReference type="SAM" id="Coils"/>
    </source>
</evidence>
<feature type="domain" description="Thioredoxin" evidence="6">
    <location>
        <begin position="246"/>
        <end position="385"/>
    </location>
</feature>
<feature type="coiled-coil region" evidence="5">
    <location>
        <begin position="121"/>
        <end position="148"/>
    </location>
</feature>
<keyword evidence="2" id="KW-0201">Cytochrome c-type biogenesis</keyword>
<dbReference type="InterPro" id="IPR000866">
    <property type="entry name" value="AhpC/TSA"/>
</dbReference>
<dbReference type="PANTHER" id="PTHR42852">
    <property type="entry name" value="THIOL:DISULFIDE INTERCHANGE PROTEIN DSBE"/>
    <property type="match status" value="1"/>
</dbReference>
<dbReference type="GO" id="GO:0016491">
    <property type="term" value="F:oxidoreductase activity"/>
    <property type="evidence" value="ECO:0007669"/>
    <property type="project" value="InterPro"/>
</dbReference>
<dbReference type="PROSITE" id="PS00194">
    <property type="entry name" value="THIOREDOXIN_1"/>
    <property type="match status" value="1"/>
</dbReference>
<dbReference type="CDD" id="cd02966">
    <property type="entry name" value="TlpA_like_family"/>
    <property type="match status" value="1"/>
</dbReference>
<sequence length="385" mass="43433">MMRKRSLFLLLTGMIGTGVFGQEPTKGQLSVSADLGRIKDSLVKVLIEKTDLGGYSRTTDTVKINGLQFSYQQQLAEPQRMRMVFYWKNKGLTSISFWAKDAVYVLTIGDDLKPLLLSPETTGFTENINHLEKQIQNQEKRSDSLEKIVSYENQTVDAVEKRIWEISDSIAHVIDTALYLKFMGKHLNTPEGLYALCKYAARPSGNQRVKSQTERIELLFNQLAPSVKELPSGRTLFHKIALGKEMAIGKTLKDISLPDTAGKVVKISDFRGGYLLVDFWASWCGPCRTENSGLIKAYLQYKDAGFQIIGVTRDHKFSKSAWLQAIAKDGIGLWPQLSDFDDLAQQSYDIQFIPCNYLIDPQGVIIARDLRGAELETTLMKLFKR</sequence>
<dbReference type="GO" id="GO:0016209">
    <property type="term" value="F:antioxidant activity"/>
    <property type="evidence" value="ECO:0007669"/>
    <property type="project" value="InterPro"/>
</dbReference>
<evidence type="ECO:0000259" key="6">
    <source>
        <dbReference type="PROSITE" id="PS51352"/>
    </source>
</evidence>
<evidence type="ECO:0000256" key="2">
    <source>
        <dbReference type="ARBA" id="ARBA00022748"/>
    </source>
</evidence>
<keyword evidence="3" id="KW-1015">Disulfide bond</keyword>
<protein>
    <submittedName>
        <fullName evidence="7">Peroxiredoxin</fullName>
    </submittedName>
</protein>
<evidence type="ECO:0000313" key="7">
    <source>
        <dbReference type="EMBL" id="SDL54568.1"/>
    </source>
</evidence>
<dbReference type="RefSeq" id="WP_083361660.1">
    <property type="nucleotide sequence ID" value="NZ_FNGY01000001.1"/>
</dbReference>
<dbReference type="OrthoDB" id="750178at2"/>
<keyword evidence="5" id="KW-0175">Coiled coil</keyword>
<keyword evidence="8" id="KW-1185">Reference proteome</keyword>
<dbReference type="Gene3D" id="3.40.30.10">
    <property type="entry name" value="Glutaredoxin"/>
    <property type="match status" value="1"/>
</dbReference>
<dbReference type="AlphaFoldDB" id="A0A1G9KXW9"/>
<dbReference type="InterPro" id="IPR017937">
    <property type="entry name" value="Thioredoxin_CS"/>
</dbReference>
<comment type="subcellular location">
    <subcellularLocation>
        <location evidence="1">Cell envelope</location>
    </subcellularLocation>
</comment>
<dbReference type="Proteomes" id="UP000183200">
    <property type="component" value="Unassembled WGS sequence"/>
</dbReference>
<dbReference type="SUPFAM" id="SSF52833">
    <property type="entry name" value="Thioredoxin-like"/>
    <property type="match status" value="1"/>
</dbReference>
<dbReference type="PANTHER" id="PTHR42852:SF6">
    <property type="entry name" value="THIOL:DISULFIDE INTERCHANGE PROTEIN DSBE"/>
    <property type="match status" value="1"/>
</dbReference>